<protein>
    <submittedName>
        <fullName evidence="2">Uncharacterized protein</fullName>
    </submittedName>
</protein>
<dbReference type="OrthoDB" id="1418911at2"/>
<evidence type="ECO:0000256" key="1">
    <source>
        <dbReference type="SAM" id="Phobius"/>
    </source>
</evidence>
<dbReference type="EMBL" id="QWDM01000020">
    <property type="protein sequence ID" value="RUT68109.1"/>
    <property type="molecule type" value="Genomic_DNA"/>
</dbReference>
<reference evidence="3" key="1">
    <citation type="journal article" date="2019" name="Syst. Appl. Microbiol.">
        <title>Flavobacterium circumlabens sp. nov. and Flavobacterium cupreum sp. nov., two psychrotrophic species isolated from Antarctic environmental samples.</title>
        <authorList>
            <person name="Kralova S."/>
            <person name="Busse H.-J."/>
            <person name="Svec P."/>
            <person name="Maslanova I."/>
            <person name="Stankova E."/>
            <person name="Bartak M."/>
            <person name="Sedlacek I."/>
        </authorList>
    </citation>
    <scope>NUCLEOTIDE SEQUENCE [LARGE SCALE GENOMIC DNA]</scope>
    <source>
        <strain evidence="3">CCM 8825</strain>
    </source>
</reference>
<feature type="transmembrane region" description="Helical" evidence="1">
    <location>
        <begin position="76"/>
        <end position="97"/>
    </location>
</feature>
<proteinExistence type="predicted"/>
<evidence type="ECO:0000313" key="3">
    <source>
        <dbReference type="Proteomes" id="UP000288102"/>
    </source>
</evidence>
<feature type="transmembrane region" description="Helical" evidence="1">
    <location>
        <begin position="158"/>
        <end position="181"/>
    </location>
</feature>
<organism evidence="2 3">
    <name type="scientific">Flavobacterium cupreum</name>
    <dbReference type="NCBI Taxonomy" id="2133766"/>
    <lineage>
        <taxon>Bacteria</taxon>
        <taxon>Pseudomonadati</taxon>
        <taxon>Bacteroidota</taxon>
        <taxon>Flavobacteriia</taxon>
        <taxon>Flavobacteriales</taxon>
        <taxon>Flavobacteriaceae</taxon>
        <taxon>Flavobacterium</taxon>
    </lineage>
</organism>
<dbReference type="AlphaFoldDB" id="A0A434A140"/>
<keyword evidence="1" id="KW-0812">Transmembrane</keyword>
<dbReference type="RefSeq" id="WP_127340549.1">
    <property type="nucleotide sequence ID" value="NZ_QWDM01000020.1"/>
</dbReference>
<comment type="caution">
    <text evidence="2">The sequence shown here is derived from an EMBL/GenBank/DDBJ whole genome shotgun (WGS) entry which is preliminary data.</text>
</comment>
<keyword evidence="3" id="KW-1185">Reference proteome</keyword>
<keyword evidence="1" id="KW-1133">Transmembrane helix</keyword>
<dbReference type="Proteomes" id="UP000288102">
    <property type="component" value="Unassembled WGS sequence"/>
</dbReference>
<evidence type="ECO:0000313" key="2">
    <source>
        <dbReference type="EMBL" id="RUT68109.1"/>
    </source>
</evidence>
<feature type="transmembrane region" description="Helical" evidence="1">
    <location>
        <begin position="12"/>
        <end position="36"/>
    </location>
</feature>
<sequence>MEKYYKPSGKFSLIFILYFFLVSVTAFPVLGLIYAYCIWYIPFVYINFFITLGFGFLIGFVVALFVIKKGKVRNPLLGFFIGLTAAFLALYLHWAIWIDLVINAGESYGSDRIGITVSNIEFLQVFSLIFRPDLVLEYISQVNENGTWGIRGATASGAFLWVVWSIEFIIVITISGFLSYLEAKKPFSESTNSWYEEITLPALSYIEDQQQMIADIVASNHTSFDLLSKDIDSEVDSHSVFTLYKSKSGKNYLSVDNKTSKVDDKGNVKFDSDEIVEYIAINSELSKLLLNK</sequence>
<accession>A0A434A140</accession>
<name>A0A434A140_9FLAO</name>
<gene>
    <name evidence="2" type="ORF">D0817_22550</name>
</gene>
<keyword evidence="1" id="KW-0472">Membrane</keyword>
<feature type="transmembrane region" description="Helical" evidence="1">
    <location>
        <begin position="42"/>
        <end position="67"/>
    </location>
</feature>